<feature type="domain" description="Nab N-terminal" evidence="8">
    <location>
        <begin position="33"/>
        <end position="110"/>
    </location>
</feature>
<evidence type="ECO:0000256" key="7">
    <source>
        <dbReference type="SAM" id="MobiDB-lite"/>
    </source>
</evidence>
<evidence type="ECO:0000313" key="11">
    <source>
        <dbReference type="Proteomes" id="UP000678393"/>
    </source>
</evidence>
<evidence type="ECO:0000256" key="5">
    <source>
        <dbReference type="ARBA" id="ARBA00023163"/>
    </source>
</evidence>
<dbReference type="InterPro" id="IPR039040">
    <property type="entry name" value="NAB_fam"/>
</dbReference>
<comment type="subcellular location">
    <subcellularLocation>
        <location evidence="1">Nucleus</location>
    </subcellularLocation>
</comment>
<gene>
    <name evidence="10" type="ORF">CUNI_LOCUS17200</name>
</gene>
<evidence type="ECO:0000256" key="6">
    <source>
        <dbReference type="ARBA" id="ARBA00023242"/>
    </source>
</evidence>
<dbReference type="OrthoDB" id="10028556at2759"/>
<evidence type="ECO:0000259" key="9">
    <source>
        <dbReference type="Pfam" id="PF04905"/>
    </source>
</evidence>
<dbReference type="PANTHER" id="PTHR12623:SF10">
    <property type="entry name" value="NGFI-A-BINDING PROTEIN HOMOLOG"/>
    <property type="match status" value="1"/>
</dbReference>
<evidence type="ECO:0000256" key="4">
    <source>
        <dbReference type="ARBA" id="ARBA00023015"/>
    </source>
</evidence>
<dbReference type="PANTHER" id="PTHR12623">
    <property type="entry name" value="NGFI-A BINDING PROTEIN"/>
    <property type="match status" value="1"/>
</dbReference>
<comment type="caution">
    <text evidence="10">The sequence shown here is derived from an EMBL/GenBank/DDBJ whole genome shotgun (WGS) entry which is preliminary data.</text>
</comment>
<feature type="region of interest" description="Disordered" evidence="7">
    <location>
        <begin position="120"/>
        <end position="153"/>
    </location>
</feature>
<dbReference type="GO" id="GO:0003712">
    <property type="term" value="F:transcription coregulator activity"/>
    <property type="evidence" value="ECO:0007669"/>
    <property type="project" value="InterPro"/>
</dbReference>
<dbReference type="InterPro" id="IPR013761">
    <property type="entry name" value="SAM/pointed_sf"/>
</dbReference>
<dbReference type="Proteomes" id="UP000678393">
    <property type="component" value="Unassembled WGS sequence"/>
</dbReference>
<name>A0A8S3ZUW8_9EUPU</name>
<feature type="compositionally biased region" description="Polar residues" evidence="7">
    <location>
        <begin position="121"/>
        <end position="132"/>
    </location>
</feature>
<sequence>MSSNTPAAPRLPDLNRFLQHDPPGDATMATIQPSSDSEWQLYQVLQRANLLNYFETFISQGGDDVQQLCEAGEEEFLEIMALVGMASKPLHVRRLQKSLQEWLSNPAAFEVIKKYPAHGVNNGSQSSLNMTTGHPADRPHDDDNPCPAQPSPGLALSHCRSQQHIIVMPDPRLSEHHLAAIATAAACLAQDLPPLEPKSMPKKPICQDILSVMQMSTDDPHRMSALRKYAAIYGRFDSRRRNDKPMNMHEISVNEAAAQLCGHCPALLTRREELFPLARQVVRESGYQYSKGHSSSIRSALRVLLESNDHQQMRKLTAEMDILNDRQTAMIKQRQKIKYRILLEIIQTNFTK</sequence>
<dbReference type="Pfam" id="PF04905">
    <property type="entry name" value="NCD2"/>
    <property type="match status" value="1"/>
</dbReference>
<evidence type="ECO:0000313" key="10">
    <source>
        <dbReference type="EMBL" id="CAG5131642.1"/>
    </source>
</evidence>
<keyword evidence="6" id="KW-0539">Nucleus</keyword>
<reference evidence="10" key="1">
    <citation type="submission" date="2021-04" db="EMBL/GenBank/DDBJ databases">
        <authorList>
            <consortium name="Molecular Ecology Group"/>
        </authorList>
    </citation>
    <scope>NUCLEOTIDE SEQUENCE</scope>
</reference>
<dbReference type="EMBL" id="CAJHNH020004779">
    <property type="protein sequence ID" value="CAG5131642.1"/>
    <property type="molecule type" value="Genomic_DNA"/>
</dbReference>
<dbReference type="InterPro" id="IPR006988">
    <property type="entry name" value="Nab_N"/>
</dbReference>
<dbReference type="Pfam" id="PF04904">
    <property type="entry name" value="SAM_NCD1"/>
    <property type="match status" value="1"/>
</dbReference>
<dbReference type="Gene3D" id="1.10.150.50">
    <property type="entry name" value="Transcription Factor, Ets-1"/>
    <property type="match status" value="1"/>
</dbReference>
<dbReference type="GO" id="GO:0045892">
    <property type="term" value="P:negative regulation of DNA-templated transcription"/>
    <property type="evidence" value="ECO:0007669"/>
    <property type="project" value="InterPro"/>
</dbReference>
<dbReference type="AlphaFoldDB" id="A0A8S3ZUW8"/>
<keyword evidence="11" id="KW-1185">Reference proteome</keyword>
<feature type="region of interest" description="Disordered" evidence="7">
    <location>
        <begin position="1"/>
        <end position="24"/>
    </location>
</feature>
<dbReference type="InterPro" id="IPR006989">
    <property type="entry name" value="NAB_co-repressor_dom"/>
</dbReference>
<feature type="non-terminal residue" evidence="10">
    <location>
        <position position="1"/>
    </location>
</feature>
<keyword evidence="4" id="KW-0805">Transcription regulation</keyword>
<protein>
    <submittedName>
        <fullName evidence="10">Uncharacterized protein</fullName>
    </submittedName>
</protein>
<evidence type="ECO:0000256" key="3">
    <source>
        <dbReference type="ARBA" id="ARBA00022491"/>
    </source>
</evidence>
<evidence type="ECO:0000256" key="2">
    <source>
        <dbReference type="ARBA" id="ARBA00008864"/>
    </source>
</evidence>
<dbReference type="InterPro" id="IPR038398">
    <property type="entry name" value="NCD2_sf"/>
</dbReference>
<feature type="domain" description="NAB co-repressor" evidence="9">
    <location>
        <begin position="173"/>
        <end position="294"/>
    </location>
</feature>
<comment type="similarity">
    <text evidence="2">Belongs to the NAB family.</text>
</comment>
<dbReference type="GO" id="GO:0005634">
    <property type="term" value="C:nucleus"/>
    <property type="evidence" value="ECO:0007669"/>
    <property type="project" value="UniProtKB-SubCell"/>
</dbReference>
<accession>A0A8S3ZUW8</accession>
<evidence type="ECO:0000259" key="8">
    <source>
        <dbReference type="Pfam" id="PF04904"/>
    </source>
</evidence>
<evidence type="ECO:0000256" key="1">
    <source>
        <dbReference type="ARBA" id="ARBA00004123"/>
    </source>
</evidence>
<proteinExistence type="inferred from homology"/>
<keyword evidence="5" id="KW-0804">Transcription</keyword>
<dbReference type="Gene3D" id="1.20.120.2010">
    <property type="entry name" value="NAB conserved domain 2"/>
    <property type="match status" value="1"/>
</dbReference>
<keyword evidence="3" id="KW-0678">Repressor</keyword>
<organism evidence="10 11">
    <name type="scientific">Candidula unifasciata</name>
    <dbReference type="NCBI Taxonomy" id="100452"/>
    <lineage>
        <taxon>Eukaryota</taxon>
        <taxon>Metazoa</taxon>
        <taxon>Spiralia</taxon>
        <taxon>Lophotrochozoa</taxon>
        <taxon>Mollusca</taxon>
        <taxon>Gastropoda</taxon>
        <taxon>Heterobranchia</taxon>
        <taxon>Euthyneura</taxon>
        <taxon>Panpulmonata</taxon>
        <taxon>Eupulmonata</taxon>
        <taxon>Stylommatophora</taxon>
        <taxon>Helicina</taxon>
        <taxon>Helicoidea</taxon>
        <taxon>Geomitridae</taxon>
        <taxon>Candidula</taxon>
    </lineage>
</organism>